<dbReference type="EC" id="3.2.1.107" evidence="6"/>
<evidence type="ECO:0000256" key="1">
    <source>
        <dbReference type="ARBA" id="ARBA00006768"/>
    </source>
</evidence>
<evidence type="ECO:0000256" key="4">
    <source>
        <dbReference type="ARBA" id="ARBA00051415"/>
    </source>
</evidence>
<protein>
    <recommendedName>
        <fullName evidence="7">Protein-glucosylgalactosylhydroxylysine glucosidase</fullName>
        <ecNumber evidence="6">3.2.1.107</ecNumber>
    </recommendedName>
    <alternativeName>
        <fullName evidence="8">Acid trehalase-like protein 1</fullName>
    </alternativeName>
</protein>
<dbReference type="Pfam" id="PF03632">
    <property type="entry name" value="Glyco_hydro_65m"/>
    <property type="match status" value="1"/>
</dbReference>
<evidence type="ECO:0000256" key="3">
    <source>
        <dbReference type="ARBA" id="ARBA00023295"/>
    </source>
</evidence>
<organism evidence="10 11">
    <name type="scientific">Daphnia pulex</name>
    <name type="common">Water flea</name>
    <dbReference type="NCBI Taxonomy" id="6669"/>
    <lineage>
        <taxon>Eukaryota</taxon>
        <taxon>Metazoa</taxon>
        <taxon>Ecdysozoa</taxon>
        <taxon>Arthropoda</taxon>
        <taxon>Crustacea</taxon>
        <taxon>Branchiopoda</taxon>
        <taxon>Diplostraca</taxon>
        <taxon>Cladocera</taxon>
        <taxon>Anomopoda</taxon>
        <taxon>Daphniidae</taxon>
        <taxon>Daphnia</taxon>
    </lineage>
</organism>
<dbReference type="InterPro" id="IPR008928">
    <property type="entry name" value="6-hairpin_glycosidase_sf"/>
</dbReference>
<dbReference type="PANTHER" id="PTHR11051:SF8">
    <property type="entry name" value="PROTEIN-GLUCOSYLGALACTOSYLHYDROXYLYSINE GLUCOSIDASE"/>
    <property type="match status" value="1"/>
</dbReference>
<dbReference type="InParanoid" id="E9GXQ6"/>
<dbReference type="AlphaFoldDB" id="E9GXQ6"/>
<keyword evidence="2" id="KW-0378">Hydrolase</keyword>
<evidence type="ECO:0000259" key="9">
    <source>
        <dbReference type="Pfam" id="PF03632"/>
    </source>
</evidence>
<dbReference type="EMBL" id="GL732573">
    <property type="protein sequence ID" value="EFX75773.1"/>
    <property type="molecule type" value="Genomic_DNA"/>
</dbReference>
<accession>E9GXQ6</accession>
<dbReference type="Gene3D" id="1.50.10.10">
    <property type="match status" value="1"/>
</dbReference>
<dbReference type="OrthoDB" id="200349at2759"/>
<comment type="similarity">
    <text evidence="1">Belongs to the glycosyl hydrolase 65 family.</text>
</comment>
<dbReference type="OMA" id="DKAWPIA"/>
<dbReference type="PhylomeDB" id="E9GXQ6"/>
<dbReference type="GO" id="GO:0005975">
    <property type="term" value="P:carbohydrate metabolic process"/>
    <property type="evidence" value="ECO:0000318"/>
    <property type="project" value="GO_Central"/>
</dbReference>
<dbReference type="PANTHER" id="PTHR11051">
    <property type="entry name" value="GLYCOSYL HYDROLASE-RELATED"/>
    <property type="match status" value="1"/>
</dbReference>
<dbReference type="STRING" id="6669.E9GXQ6"/>
<dbReference type="FunCoup" id="E9GXQ6">
    <property type="interactions" value="11"/>
</dbReference>
<keyword evidence="3" id="KW-0326">Glycosidase</keyword>
<dbReference type="FunFam" id="1.50.10.10:FF:000023">
    <property type="entry name" value="Protein-glucosylgalactosylhydroxylysine glucosidase"/>
    <property type="match status" value="1"/>
</dbReference>
<evidence type="ECO:0000256" key="5">
    <source>
        <dbReference type="ARBA" id="ARBA00053339"/>
    </source>
</evidence>
<comment type="catalytic activity">
    <reaction evidence="4">
        <text>(5R)-5-O-[alpha-D-glucosyl-(1-&gt;2)-beta-D-galactosyl]-5-hydroxy-L-lysyl-[collagen] + H2O = (5R)-5-O-(beta-D-galactosyl)-5-hydroxy-L-lysyl-[collagen] + D-glucose</text>
        <dbReference type="Rhea" id="RHEA:11068"/>
        <dbReference type="Rhea" id="RHEA-COMP:12753"/>
        <dbReference type="Rhea" id="RHEA-COMP:12754"/>
        <dbReference type="ChEBI" id="CHEBI:4167"/>
        <dbReference type="ChEBI" id="CHEBI:15377"/>
        <dbReference type="ChEBI" id="CHEBI:133443"/>
        <dbReference type="ChEBI" id="CHEBI:133452"/>
        <dbReference type="EC" id="3.2.1.107"/>
    </reaction>
</comment>
<dbReference type="InterPro" id="IPR012341">
    <property type="entry name" value="6hp_glycosidase-like_sf"/>
</dbReference>
<evidence type="ECO:0000256" key="6">
    <source>
        <dbReference type="ARBA" id="ARBA00066430"/>
    </source>
</evidence>
<comment type="function">
    <text evidence="5">Catalyzes the hydrolysis of glucose from the disaccharide unit linked to hydroxylysine residues of collagen and collagen-like proteins.</text>
</comment>
<dbReference type="eggNOG" id="KOG4125">
    <property type="taxonomic scope" value="Eukaryota"/>
</dbReference>
<keyword evidence="11" id="KW-1185">Reference proteome</keyword>
<dbReference type="GO" id="GO:0047402">
    <property type="term" value="F:protein-glucosylgalactosylhydroxylysine glucosidase activity"/>
    <property type="evidence" value="ECO:0007669"/>
    <property type="project" value="UniProtKB-EC"/>
</dbReference>
<dbReference type="Proteomes" id="UP000000305">
    <property type="component" value="Unassembled WGS sequence"/>
</dbReference>
<reference evidence="10 11" key="1">
    <citation type="journal article" date="2011" name="Science">
        <title>The ecoresponsive genome of Daphnia pulex.</title>
        <authorList>
            <person name="Colbourne J.K."/>
            <person name="Pfrender M.E."/>
            <person name="Gilbert D."/>
            <person name="Thomas W.K."/>
            <person name="Tucker A."/>
            <person name="Oakley T.H."/>
            <person name="Tokishita S."/>
            <person name="Aerts A."/>
            <person name="Arnold G.J."/>
            <person name="Basu M.K."/>
            <person name="Bauer D.J."/>
            <person name="Caceres C.E."/>
            <person name="Carmel L."/>
            <person name="Casola C."/>
            <person name="Choi J.H."/>
            <person name="Detter J.C."/>
            <person name="Dong Q."/>
            <person name="Dusheyko S."/>
            <person name="Eads B.D."/>
            <person name="Frohlich T."/>
            <person name="Geiler-Samerotte K.A."/>
            <person name="Gerlach D."/>
            <person name="Hatcher P."/>
            <person name="Jogdeo S."/>
            <person name="Krijgsveld J."/>
            <person name="Kriventseva E.V."/>
            <person name="Kultz D."/>
            <person name="Laforsch C."/>
            <person name="Lindquist E."/>
            <person name="Lopez J."/>
            <person name="Manak J.R."/>
            <person name="Muller J."/>
            <person name="Pangilinan J."/>
            <person name="Patwardhan R.P."/>
            <person name="Pitluck S."/>
            <person name="Pritham E.J."/>
            <person name="Rechtsteiner A."/>
            <person name="Rho M."/>
            <person name="Rogozin I.B."/>
            <person name="Sakarya O."/>
            <person name="Salamov A."/>
            <person name="Schaack S."/>
            <person name="Shapiro H."/>
            <person name="Shiga Y."/>
            <person name="Skalitzky C."/>
            <person name="Smith Z."/>
            <person name="Souvorov A."/>
            <person name="Sung W."/>
            <person name="Tang Z."/>
            <person name="Tsuchiya D."/>
            <person name="Tu H."/>
            <person name="Vos H."/>
            <person name="Wang M."/>
            <person name="Wolf Y.I."/>
            <person name="Yamagata H."/>
            <person name="Yamada T."/>
            <person name="Ye Y."/>
            <person name="Shaw J.R."/>
            <person name="Andrews J."/>
            <person name="Crease T.J."/>
            <person name="Tang H."/>
            <person name="Lucas S.M."/>
            <person name="Robertson H.M."/>
            <person name="Bork P."/>
            <person name="Koonin E.V."/>
            <person name="Zdobnov E.M."/>
            <person name="Grigoriev I.V."/>
            <person name="Lynch M."/>
            <person name="Boore J.L."/>
        </authorList>
    </citation>
    <scope>NUCLEOTIDE SEQUENCE [LARGE SCALE GENOMIC DNA]</scope>
</reference>
<feature type="domain" description="Glycoside hydrolase family 65 central catalytic" evidence="9">
    <location>
        <begin position="291"/>
        <end position="481"/>
    </location>
</feature>
<evidence type="ECO:0000256" key="7">
    <source>
        <dbReference type="ARBA" id="ARBA00071505"/>
    </source>
</evidence>
<evidence type="ECO:0000313" key="10">
    <source>
        <dbReference type="EMBL" id="EFX75773.1"/>
    </source>
</evidence>
<dbReference type="InterPro" id="IPR005195">
    <property type="entry name" value="Glyco_hydro_65_M"/>
</dbReference>
<dbReference type="KEGG" id="dpx:DAPPUDRAFT_55687"/>
<dbReference type="SUPFAM" id="SSF48208">
    <property type="entry name" value="Six-hairpin glycosidases"/>
    <property type="match status" value="1"/>
</dbReference>
<evidence type="ECO:0000256" key="2">
    <source>
        <dbReference type="ARBA" id="ARBA00022801"/>
    </source>
</evidence>
<name>E9GXQ6_DAPPU</name>
<evidence type="ECO:0000313" key="11">
    <source>
        <dbReference type="Proteomes" id="UP000000305"/>
    </source>
</evidence>
<gene>
    <name evidence="10" type="ORF">DAPPUDRAFT_55687</name>
</gene>
<dbReference type="GO" id="GO:0004553">
    <property type="term" value="F:hydrolase activity, hydrolyzing O-glycosyl compounds"/>
    <property type="evidence" value="ECO:0000318"/>
    <property type="project" value="GO_Central"/>
</dbReference>
<proteinExistence type="inferred from homology"/>
<dbReference type="HOGENOM" id="CLU_006285_4_2_1"/>
<sequence>MPSIGNGQLATGIYTDTVYMNGLYNGEKGESHRARIPSQINIRMDVTLSVLCVYFADCFNIDTSLSVLSFGPGMFIERVTLVDGAIVEQRTFAHRAITSLLITQITVDFSQSVSDSVTLSLSDNPGPVSEDITFTPSQNYTQGLPGKEQTGQTKVVEDAQYQSSLTNVTVIYSEVRMHLQSPLSCRLLLLMKKHPALILTVRIQAITTNIEIILSVWLISELYQTHVDQWKKIWDSGNILMEGPNLELAKVVCGSMYYLLSSLPNEPIDANRRRFSGLSPGSLANGAFLRDYQGHSFWDTETWMFPPVLMLWPYVAKDLLLYRMSNIGAARDRAAGSNNQGARFPWESAFTGTEVTPDCCPETRDNQQHITGDISFASRQYWAATGDTKWLYGENYSFPLEVLYFIFQCVMPPDEDHPYVDNSIYTNVIASYSIFFAKHAECECGAWMTGDVPETWLDVARKMKIPFDAERNYHPEFDGYQPGETIKQADVVLLGFPLMYVTDPVVRRNDLDIYENVTRVDGPAMTWSMHAIGHLESGEEAKGAAMLNRSYQPYLIEPFKVWNEAQNHKGAFNFITGMGGFLQSILFGYAGLRLTVEKLTCNPILPPGITNFTLQGESENIKEEKINSLLNCNLF</sequence>
<evidence type="ECO:0000256" key="8">
    <source>
        <dbReference type="ARBA" id="ARBA00079982"/>
    </source>
</evidence>